<keyword evidence="1" id="KW-0472">Membrane</keyword>
<reference evidence="2 3" key="1">
    <citation type="submission" date="2015-08" db="EMBL/GenBank/DDBJ databases">
        <authorList>
            <person name="Babu N.S."/>
            <person name="Beckwith C.J."/>
            <person name="Beseler K.G."/>
            <person name="Brison A."/>
            <person name="Carone J.V."/>
            <person name="Caskin T.P."/>
            <person name="Diamond M."/>
            <person name="Durham M.E."/>
            <person name="Foxe J.M."/>
            <person name="Go M."/>
            <person name="Henderson B.A."/>
            <person name="Jones I.B."/>
            <person name="McGettigan J.A."/>
            <person name="Micheletti S.J."/>
            <person name="Nasrallah M.E."/>
            <person name="Ortiz D."/>
            <person name="Piller C.R."/>
            <person name="Privatt S.R."/>
            <person name="Schneider S.L."/>
            <person name="Sharp S."/>
            <person name="Smith T.C."/>
            <person name="Stanton J.D."/>
            <person name="Ullery H.E."/>
            <person name="Wilson R.J."/>
            <person name="Serrano M.G."/>
            <person name="Buck G."/>
            <person name="Lee V."/>
            <person name="Wang Y."/>
            <person name="Carvalho R."/>
            <person name="Voegtly L."/>
            <person name="Shi R."/>
            <person name="Duckworth R."/>
            <person name="Johnson A."/>
            <person name="Loviza R."/>
            <person name="Walstead R."/>
            <person name="Shah Z."/>
            <person name="Kiflezghi M."/>
            <person name="Wade K."/>
            <person name="Ball S.L."/>
            <person name="Bradley K.W."/>
            <person name="Asai D.J."/>
            <person name="Bowman C.A."/>
            <person name="Russell D.A."/>
            <person name="Pope W.H."/>
            <person name="Jacobs-Sera D."/>
            <person name="Hendrix R.W."/>
            <person name="Hatfull G.F."/>
        </authorList>
    </citation>
    <scope>NUCLEOTIDE SEQUENCE [LARGE SCALE GENOMIC DNA]</scope>
    <source>
        <strain evidence="2 3">DSM 27648</strain>
    </source>
</reference>
<dbReference type="AlphaFoldDB" id="A0A0K1PJK4"/>
<dbReference type="Proteomes" id="UP000064967">
    <property type="component" value="Chromosome"/>
</dbReference>
<protein>
    <recommendedName>
        <fullName evidence="4">DUF4239 domain-containing protein</fullName>
    </recommendedName>
</protein>
<keyword evidence="1" id="KW-0812">Transmembrane</keyword>
<evidence type="ECO:0000313" key="2">
    <source>
        <dbReference type="EMBL" id="AKU93596.1"/>
    </source>
</evidence>
<keyword evidence="3" id="KW-1185">Reference proteome</keyword>
<keyword evidence="1" id="KW-1133">Transmembrane helix</keyword>
<proteinExistence type="predicted"/>
<dbReference type="EMBL" id="CP012333">
    <property type="protein sequence ID" value="AKU93596.1"/>
    <property type="molecule type" value="Genomic_DNA"/>
</dbReference>
<dbReference type="STRING" id="1391654.AKJ09_00260"/>
<feature type="transmembrane region" description="Helical" evidence="1">
    <location>
        <begin position="12"/>
        <end position="32"/>
    </location>
</feature>
<name>A0A0K1PJK4_9BACT</name>
<dbReference type="OrthoDB" id="272864at2"/>
<sequence>MAENPLHELPTALIALMLVCALLLALFASNALGRRTATRQPKQLELGPLETMASGLLGLLLAFNFSIAQSRFDARQEMLVREADAIGTAYLRCSVLAEDDRRSCREKFRQYVALRIETYAVYKSGARNTDELRRKLDEGEHLQHQLWTIVAGAVRQSPDPPHTALMTALNSVIDLDSDRRASLRIQVPIIVSVVIALSCIAWAVLLGYSSGLNGSGSRTAWVVVSVLISLVFGVAMDFDRPRSGFITTSAAEVAMTNVANSINMPPVD</sequence>
<gene>
    <name evidence="2" type="ORF">AKJ09_00260</name>
</gene>
<evidence type="ECO:0000256" key="1">
    <source>
        <dbReference type="SAM" id="Phobius"/>
    </source>
</evidence>
<evidence type="ECO:0000313" key="3">
    <source>
        <dbReference type="Proteomes" id="UP000064967"/>
    </source>
</evidence>
<dbReference type="RefSeq" id="WP_146645309.1">
    <property type="nucleotide sequence ID" value="NZ_CP012333.1"/>
</dbReference>
<accession>A0A0K1PJK4</accession>
<dbReference type="Pfam" id="PF14023">
    <property type="entry name" value="Bestrophin-like"/>
    <property type="match status" value="1"/>
</dbReference>
<organism evidence="2 3">
    <name type="scientific">Labilithrix luteola</name>
    <dbReference type="NCBI Taxonomy" id="1391654"/>
    <lineage>
        <taxon>Bacteria</taxon>
        <taxon>Pseudomonadati</taxon>
        <taxon>Myxococcota</taxon>
        <taxon>Polyangia</taxon>
        <taxon>Polyangiales</taxon>
        <taxon>Labilitrichaceae</taxon>
        <taxon>Labilithrix</taxon>
    </lineage>
</organism>
<dbReference type="InterPro" id="IPR025333">
    <property type="entry name" value="DUF4239"/>
</dbReference>
<feature type="transmembrane region" description="Helical" evidence="1">
    <location>
        <begin position="187"/>
        <end position="208"/>
    </location>
</feature>
<evidence type="ECO:0008006" key="4">
    <source>
        <dbReference type="Google" id="ProtNLM"/>
    </source>
</evidence>
<feature type="transmembrane region" description="Helical" evidence="1">
    <location>
        <begin position="220"/>
        <end position="238"/>
    </location>
</feature>
<dbReference type="KEGG" id="llu:AKJ09_00260"/>